<feature type="transmembrane region" description="Helical" evidence="8">
    <location>
        <begin position="165"/>
        <end position="186"/>
    </location>
</feature>
<sequence>MAIPLTETHMTIMTSASLSSGLDSVTNKSYFLHFLQLLSTCMAFFLVTRESTWSVLISNWSMFVWYSCFAMTLLTLIAELCALQDKLHFSWDRFLITSACYCTLFCLSASITYPIIYLQIFPDGSPQHHVIAATAFSCITSVAYAIEVVWTCAQTGKSFYSLLGLLKRLEIFVACVIFAFLSNTYPYEHQPALVWCVAVYCICFILGAVAMLWHRCDCDKSLPYSCLGFGQSVLSILLYTTALVLWPLYQFNARFGGQPQRSNELSCIDERTSYMCVWDQRLVVAILTAINLLIYVADLMILTVVSDRGSTQGLQIPLLTELCLL</sequence>
<feature type="domain" description="MARVEL" evidence="9">
    <location>
        <begin position="24"/>
        <end position="156"/>
    </location>
</feature>
<dbReference type="GO" id="GO:0005911">
    <property type="term" value="C:cell-cell junction"/>
    <property type="evidence" value="ECO:0007669"/>
    <property type="project" value="TreeGrafter"/>
</dbReference>
<name>A0A6P5DLQ1_BOSIN</name>
<keyword evidence="3" id="KW-0677">Repeat</keyword>
<evidence type="ECO:0000256" key="2">
    <source>
        <dbReference type="ARBA" id="ARBA00022692"/>
    </source>
</evidence>
<comment type="similarity">
    <text evidence="6">Belongs to the MAL family.</text>
</comment>
<dbReference type="InterPro" id="IPR008253">
    <property type="entry name" value="Marvel"/>
</dbReference>
<evidence type="ECO:0000256" key="7">
    <source>
        <dbReference type="PROSITE-ProRule" id="PRU00581"/>
    </source>
</evidence>
<dbReference type="GO" id="GO:0005886">
    <property type="term" value="C:plasma membrane"/>
    <property type="evidence" value="ECO:0007669"/>
    <property type="project" value="TreeGrafter"/>
</dbReference>
<dbReference type="KEGG" id="biu:109575156"/>
<evidence type="ECO:0000256" key="5">
    <source>
        <dbReference type="ARBA" id="ARBA00023136"/>
    </source>
</evidence>
<proteinExistence type="inferred from homology"/>
<keyword evidence="4 8" id="KW-1133">Transmembrane helix</keyword>
<evidence type="ECO:0000256" key="3">
    <source>
        <dbReference type="ARBA" id="ARBA00022737"/>
    </source>
</evidence>
<dbReference type="OrthoDB" id="8737882at2759"/>
<dbReference type="Proteomes" id="UP001652663">
    <property type="component" value="Chromosome 21"/>
</dbReference>
<dbReference type="PANTHER" id="PTHR17068">
    <property type="entry name" value="MYELOID-ASSOCIATED DIFFERENTIATION MARKER MYADM FAMILY MEMBER"/>
    <property type="match status" value="1"/>
</dbReference>
<dbReference type="PROSITE" id="PS51225">
    <property type="entry name" value="MARVEL"/>
    <property type="match status" value="2"/>
</dbReference>
<feature type="transmembrane region" description="Helical" evidence="8">
    <location>
        <begin position="94"/>
        <end position="118"/>
    </location>
</feature>
<feature type="transmembrane region" description="Helical" evidence="8">
    <location>
        <begin position="30"/>
        <end position="48"/>
    </location>
</feature>
<evidence type="ECO:0000256" key="8">
    <source>
        <dbReference type="SAM" id="Phobius"/>
    </source>
</evidence>
<evidence type="ECO:0000256" key="4">
    <source>
        <dbReference type="ARBA" id="ARBA00022989"/>
    </source>
</evidence>
<keyword evidence="10" id="KW-1185">Reference proteome</keyword>
<dbReference type="Pfam" id="PF01284">
    <property type="entry name" value="MARVEL"/>
    <property type="match status" value="2"/>
</dbReference>
<evidence type="ECO:0000313" key="11">
    <source>
        <dbReference type="RefSeq" id="XP_019838754.2"/>
    </source>
</evidence>
<dbReference type="RefSeq" id="XP_019838754.2">
    <property type="nucleotide sequence ID" value="XM_019983195.2"/>
</dbReference>
<accession>A0A6P5DLQ1</accession>
<protein>
    <submittedName>
        <fullName evidence="11">Myeloid-associated differentiation marker-like</fullName>
    </submittedName>
</protein>
<comment type="subcellular location">
    <subcellularLocation>
        <location evidence="1">Membrane</location>
        <topology evidence="1">Multi-pass membrane protein</topology>
    </subcellularLocation>
</comment>
<feature type="transmembrane region" description="Helical" evidence="8">
    <location>
        <begin position="60"/>
        <end position="82"/>
    </location>
</feature>
<feature type="transmembrane region" description="Helical" evidence="8">
    <location>
        <begin position="192"/>
        <end position="214"/>
    </location>
</feature>
<feature type="transmembrane region" description="Helical" evidence="8">
    <location>
        <begin position="282"/>
        <end position="305"/>
    </location>
</feature>
<evidence type="ECO:0000256" key="1">
    <source>
        <dbReference type="ARBA" id="ARBA00004141"/>
    </source>
</evidence>
<dbReference type="GeneID" id="109575156"/>
<feature type="transmembrane region" description="Helical" evidence="8">
    <location>
        <begin position="130"/>
        <end position="153"/>
    </location>
</feature>
<organism evidence="10 11">
    <name type="scientific">Bos indicus</name>
    <name type="common">Zebu</name>
    <dbReference type="NCBI Taxonomy" id="9915"/>
    <lineage>
        <taxon>Eukaryota</taxon>
        <taxon>Metazoa</taxon>
        <taxon>Chordata</taxon>
        <taxon>Craniata</taxon>
        <taxon>Vertebrata</taxon>
        <taxon>Euteleostomi</taxon>
        <taxon>Mammalia</taxon>
        <taxon>Eutheria</taxon>
        <taxon>Laurasiatheria</taxon>
        <taxon>Artiodactyla</taxon>
        <taxon>Ruminantia</taxon>
        <taxon>Pecora</taxon>
        <taxon>Bovidae</taxon>
        <taxon>Bovinae</taxon>
        <taxon>Bos</taxon>
    </lineage>
</organism>
<feature type="domain" description="MARVEL" evidence="9">
    <location>
        <begin position="158"/>
        <end position="307"/>
    </location>
</feature>
<keyword evidence="2 7" id="KW-0812">Transmembrane</keyword>
<reference evidence="11" key="1">
    <citation type="submission" date="2025-08" db="UniProtKB">
        <authorList>
            <consortium name="RefSeq"/>
        </authorList>
    </citation>
    <scope>IDENTIFICATION</scope>
    <source>
        <tissue evidence="11">Blood</tissue>
    </source>
</reference>
<dbReference type="PANTHER" id="PTHR17068:SF3">
    <property type="entry name" value="MYELOID-ASSOCIATED DIFFERENTIATION MARKER"/>
    <property type="match status" value="1"/>
</dbReference>
<gene>
    <name evidence="11" type="primary">LOC109575156</name>
</gene>
<evidence type="ECO:0000256" key="6">
    <source>
        <dbReference type="ARBA" id="ARBA00034721"/>
    </source>
</evidence>
<evidence type="ECO:0000313" key="10">
    <source>
        <dbReference type="Proteomes" id="UP001652663"/>
    </source>
</evidence>
<dbReference type="InterPro" id="IPR047123">
    <property type="entry name" value="MYADM-like"/>
</dbReference>
<keyword evidence="5 7" id="KW-0472">Membrane</keyword>
<evidence type="ECO:0000259" key="9">
    <source>
        <dbReference type="PROSITE" id="PS51225"/>
    </source>
</evidence>
<feature type="transmembrane region" description="Helical" evidence="8">
    <location>
        <begin position="226"/>
        <end position="249"/>
    </location>
</feature>